<evidence type="ECO:0000313" key="3">
    <source>
        <dbReference type="Proteomes" id="UP001457282"/>
    </source>
</evidence>
<accession>A0AAW1W4Y6</accession>
<organism evidence="2 3">
    <name type="scientific">Rubus argutus</name>
    <name type="common">Southern blackberry</name>
    <dbReference type="NCBI Taxonomy" id="59490"/>
    <lineage>
        <taxon>Eukaryota</taxon>
        <taxon>Viridiplantae</taxon>
        <taxon>Streptophyta</taxon>
        <taxon>Embryophyta</taxon>
        <taxon>Tracheophyta</taxon>
        <taxon>Spermatophyta</taxon>
        <taxon>Magnoliopsida</taxon>
        <taxon>eudicotyledons</taxon>
        <taxon>Gunneridae</taxon>
        <taxon>Pentapetalae</taxon>
        <taxon>rosids</taxon>
        <taxon>fabids</taxon>
        <taxon>Rosales</taxon>
        <taxon>Rosaceae</taxon>
        <taxon>Rosoideae</taxon>
        <taxon>Rosoideae incertae sedis</taxon>
        <taxon>Rubus</taxon>
    </lineage>
</organism>
<evidence type="ECO:0000256" key="1">
    <source>
        <dbReference type="SAM" id="MobiDB-lite"/>
    </source>
</evidence>
<proteinExistence type="predicted"/>
<dbReference type="AlphaFoldDB" id="A0AAW1W4Y6"/>
<protein>
    <submittedName>
        <fullName evidence="2">Uncharacterized protein</fullName>
    </submittedName>
</protein>
<dbReference type="Proteomes" id="UP001457282">
    <property type="component" value="Unassembled WGS sequence"/>
</dbReference>
<comment type="caution">
    <text evidence="2">The sequence shown here is derived from an EMBL/GenBank/DDBJ whole genome shotgun (WGS) entry which is preliminary data.</text>
</comment>
<dbReference type="EMBL" id="JBEDUW010000007">
    <property type="protein sequence ID" value="KAK9914404.1"/>
    <property type="molecule type" value="Genomic_DNA"/>
</dbReference>
<feature type="region of interest" description="Disordered" evidence="1">
    <location>
        <begin position="58"/>
        <end position="80"/>
    </location>
</feature>
<reference evidence="2 3" key="1">
    <citation type="journal article" date="2023" name="G3 (Bethesda)">
        <title>A chromosome-length genome assembly and annotation of blackberry (Rubus argutus, cv. 'Hillquist').</title>
        <authorList>
            <person name="Bruna T."/>
            <person name="Aryal R."/>
            <person name="Dudchenko O."/>
            <person name="Sargent D.J."/>
            <person name="Mead D."/>
            <person name="Buti M."/>
            <person name="Cavallini A."/>
            <person name="Hytonen T."/>
            <person name="Andres J."/>
            <person name="Pham M."/>
            <person name="Weisz D."/>
            <person name="Mascagni F."/>
            <person name="Usai G."/>
            <person name="Natali L."/>
            <person name="Bassil N."/>
            <person name="Fernandez G.E."/>
            <person name="Lomsadze A."/>
            <person name="Armour M."/>
            <person name="Olukolu B."/>
            <person name="Poorten T."/>
            <person name="Britton C."/>
            <person name="Davik J."/>
            <person name="Ashrafi H."/>
            <person name="Aiden E.L."/>
            <person name="Borodovsky M."/>
            <person name="Worthington M."/>
        </authorList>
    </citation>
    <scope>NUCLEOTIDE SEQUENCE [LARGE SCALE GENOMIC DNA]</scope>
    <source>
        <strain evidence="2">PI 553951</strain>
    </source>
</reference>
<evidence type="ECO:0000313" key="2">
    <source>
        <dbReference type="EMBL" id="KAK9914404.1"/>
    </source>
</evidence>
<name>A0AAW1W4Y6_RUBAR</name>
<gene>
    <name evidence="2" type="ORF">M0R45_038185</name>
</gene>
<keyword evidence="3" id="KW-1185">Reference proteome</keyword>
<sequence length="80" mass="8757">MYGSRVHYENRVGQDGPTRQMGWATREICMGPLQPIAAVDSRPAISWRLSSLITRHVDGVGVPPSRGSNFDPISPTDSYG</sequence>